<dbReference type="InterPro" id="IPR020825">
    <property type="entry name" value="Phe-tRNA_synthase-like_B3/B4"/>
</dbReference>
<evidence type="ECO:0000313" key="2">
    <source>
        <dbReference type="EMBL" id="MED4400376.1"/>
    </source>
</evidence>
<dbReference type="Gene3D" id="3.50.40.10">
    <property type="entry name" value="Phenylalanyl-trna Synthetase, Chain B, domain 3"/>
    <property type="match status" value="1"/>
</dbReference>
<reference evidence="2 3" key="1">
    <citation type="submission" date="2023-03" db="EMBL/GenBank/DDBJ databases">
        <title>Bacillus Genome Sequencing.</title>
        <authorList>
            <person name="Dunlap C."/>
        </authorList>
    </citation>
    <scope>NUCLEOTIDE SEQUENCE [LARGE SCALE GENOMIC DNA]</scope>
    <source>
        <strain evidence="2 3">NRS-1717</strain>
    </source>
</reference>
<dbReference type="PANTHER" id="PTHR39209:SF2">
    <property type="entry name" value="CYTOPLASMIC PROTEIN"/>
    <property type="match status" value="1"/>
</dbReference>
<accession>A0ABU6NX10</accession>
<evidence type="ECO:0000313" key="3">
    <source>
        <dbReference type="Proteomes" id="UP001342826"/>
    </source>
</evidence>
<proteinExistence type="predicted"/>
<feature type="domain" description="B3/B4 tRNA-binding" evidence="1">
    <location>
        <begin position="62"/>
        <end position="212"/>
    </location>
</feature>
<sequence length="221" mass="25219">MEVTVSNTLKNIIPNFKIGVAIYNDINISESPQMLKGRLRMFQELLFFDYVDQDIKTVPGISEWRHVFKQIGTDPNRYRPSNEALLRRVQKQQYINYIHSAVDLNNFFSLQYKIPLGIYDLSLINGPVELTLGNELDHYLAVNGRKVSLKNKLISQDKKGAFGSPYVDSQRTAVTTKTSDALQLIYLKPSMEVKEANKLVSSLTKMFQQIHGGDATYKVIK</sequence>
<dbReference type="RefSeq" id="WP_066235350.1">
    <property type="nucleotide sequence ID" value="NZ_JARTFQ010000008.1"/>
</dbReference>
<gene>
    <name evidence="2" type="ORF">P9271_03340</name>
</gene>
<dbReference type="SUPFAM" id="SSF56037">
    <property type="entry name" value="PheT/TilS domain"/>
    <property type="match status" value="1"/>
</dbReference>
<dbReference type="Proteomes" id="UP001342826">
    <property type="component" value="Unassembled WGS sequence"/>
</dbReference>
<evidence type="ECO:0000259" key="1">
    <source>
        <dbReference type="SMART" id="SM00873"/>
    </source>
</evidence>
<dbReference type="PANTHER" id="PTHR39209">
    <property type="match status" value="1"/>
</dbReference>
<dbReference type="GeneID" id="301143148"/>
<dbReference type="Pfam" id="PF03483">
    <property type="entry name" value="B3_4"/>
    <property type="match status" value="1"/>
</dbReference>
<dbReference type="SMART" id="SM00873">
    <property type="entry name" value="B3_4"/>
    <property type="match status" value="1"/>
</dbReference>
<comment type="caution">
    <text evidence="2">The sequence shown here is derived from an EMBL/GenBank/DDBJ whole genome shotgun (WGS) entry which is preliminary data.</text>
</comment>
<dbReference type="EMBL" id="JARTFS010000003">
    <property type="protein sequence ID" value="MED4400376.1"/>
    <property type="molecule type" value="Genomic_DNA"/>
</dbReference>
<name>A0ABU6NX10_9BACI</name>
<dbReference type="InterPro" id="IPR005146">
    <property type="entry name" value="B3/B4_tRNA-bd"/>
</dbReference>
<dbReference type="GO" id="GO:0016874">
    <property type="term" value="F:ligase activity"/>
    <property type="evidence" value="ECO:0007669"/>
    <property type="project" value="UniProtKB-KW"/>
</dbReference>
<organism evidence="2 3">
    <name type="scientific">Metabacillus fastidiosus</name>
    <dbReference type="NCBI Taxonomy" id="1458"/>
    <lineage>
        <taxon>Bacteria</taxon>
        <taxon>Bacillati</taxon>
        <taxon>Bacillota</taxon>
        <taxon>Bacilli</taxon>
        <taxon>Bacillales</taxon>
        <taxon>Bacillaceae</taxon>
        <taxon>Metabacillus</taxon>
    </lineage>
</organism>
<keyword evidence="2" id="KW-0436">Ligase</keyword>
<keyword evidence="3" id="KW-1185">Reference proteome</keyword>
<protein>
    <submittedName>
        <fullName evidence="2">Phenylalanine--tRNA ligase beta subunit-related protein</fullName>
    </submittedName>
</protein>